<gene>
    <name evidence="1" type="ORF">ACAOBT_LOCUS2643</name>
</gene>
<proteinExistence type="predicted"/>
<keyword evidence="2" id="KW-1185">Reference proteome</keyword>
<sequence>MFVLKHCVTKNPKSGGTKIKENVINKPKTVSVKYSIHTSRGDIPVCKPTFVSILGVGKNRTERIVKQYHETRILPAERRGGDRVSQKSIHKKLAIRNFIESINCCETHYARSKTVIRRYLPCDLNIVKLWKLYNS</sequence>
<dbReference type="PANTHER" id="PTHR10773:SF19">
    <property type="match status" value="1"/>
</dbReference>
<dbReference type="EMBL" id="CAKOFQ010006677">
    <property type="protein sequence ID" value="CAH1958448.1"/>
    <property type="molecule type" value="Genomic_DNA"/>
</dbReference>
<comment type="caution">
    <text evidence="1">The sequence shown here is derived from an EMBL/GenBank/DDBJ whole genome shotgun (WGS) entry which is preliminary data.</text>
</comment>
<evidence type="ECO:0000313" key="2">
    <source>
        <dbReference type="Proteomes" id="UP001152888"/>
    </source>
</evidence>
<name>A0A9P0JUZ6_ACAOB</name>
<dbReference type="PANTHER" id="PTHR10773">
    <property type="entry name" value="DNA-DIRECTED RNA POLYMERASES I, II, AND III SUBUNIT RPABC2"/>
    <property type="match status" value="1"/>
</dbReference>
<accession>A0A9P0JUZ6</accession>
<reference evidence="1" key="1">
    <citation type="submission" date="2022-03" db="EMBL/GenBank/DDBJ databases">
        <authorList>
            <person name="Sayadi A."/>
        </authorList>
    </citation>
    <scope>NUCLEOTIDE SEQUENCE</scope>
</reference>
<dbReference type="Proteomes" id="UP001152888">
    <property type="component" value="Unassembled WGS sequence"/>
</dbReference>
<organism evidence="1 2">
    <name type="scientific">Acanthoscelides obtectus</name>
    <name type="common">Bean weevil</name>
    <name type="synonym">Bruchus obtectus</name>
    <dbReference type="NCBI Taxonomy" id="200917"/>
    <lineage>
        <taxon>Eukaryota</taxon>
        <taxon>Metazoa</taxon>
        <taxon>Ecdysozoa</taxon>
        <taxon>Arthropoda</taxon>
        <taxon>Hexapoda</taxon>
        <taxon>Insecta</taxon>
        <taxon>Pterygota</taxon>
        <taxon>Neoptera</taxon>
        <taxon>Endopterygota</taxon>
        <taxon>Coleoptera</taxon>
        <taxon>Polyphaga</taxon>
        <taxon>Cucujiformia</taxon>
        <taxon>Chrysomeloidea</taxon>
        <taxon>Chrysomelidae</taxon>
        <taxon>Bruchinae</taxon>
        <taxon>Bruchini</taxon>
        <taxon>Acanthoscelides</taxon>
    </lineage>
</organism>
<protein>
    <submittedName>
        <fullName evidence="1">Uncharacterized protein</fullName>
    </submittedName>
</protein>
<dbReference type="OrthoDB" id="6734959at2759"/>
<dbReference type="AlphaFoldDB" id="A0A9P0JUZ6"/>
<evidence type="ECO:0000313" key="1">
    <source>
        <dbReference type="EMBL" id="CAH1958448.1"/>
    </source>
</evidence>